<organism evidence="1">
    <name type="scientific">marine sediment metagenome</name>
    <dbReference type="NCBI Taxonomy" id="412755"/>
    <lineage>
        <taxon>unclassified sequences</taxon>
        <taxon>metagenomes</taxon>
        <taxon>ecological metagenomes</taxon>
    </lineage>
</organism>
<comment type="caution">
    <text evidence="1">The sequence shown here is derived from an EMBL/GenBank/DDBJ whole genome shotgun (WGS) entry which is preliminary data.</text>
</comment>
<feature type="non-terminal residue" evidence="1">
    <location>
        <position position="75"/>
    </location>
</feature>
<sequence length="75" mass="8139">MPDINKPMDIPELNLQPPIIGKVKLLADMQQTLALLCGYANNKRVMLKASESGALLTYEPAIKDILILTTDGDTG</sequence>
<dbReference type="EMBL" id="BARW01006225">
    <property type="protein sequence ID" value="GAI87245.1"/>
    <property type="molecule type" value="Genomic_DNA"/>
</dbReference>
<name>X1TI31_9ZZZZ</name>
<evidence type="ECO:0000313" key="1">
    <source>
        <dbReference type="EMBL" id="GAI87245.1"/>
    </source>
</evidence>
<protein>
    <submittedName>
        <fullName evidence="1">Uncharacterized protein</fullName>
    </submittedName>
</protein>
<proteinExistence type="predicted"/>
<reference evidence="1" key="1">
    <citation type="journal article" date="2014" name="Front. Microbiol.">
        <title>High frequency of phylogenetically diverse reductive dehalogenase-homologous genes in deep subseafloor sedimentary metagenomes.</title>
        <authorList>
            <person name="Kawai M."/>
            <person name="Futagami T."/>
            <person name="Toyoda A."/>
            <person name="Takaki Y."/>
            <person name="Nishi S."/>
            <person name="Hori S."/>
            <person name="Arai W."/>
            <person name="Tsubouchi T."/>
            <person name="Morono Y."/>
            <person name="Uchiyama I."/>
            <person name="Ito T."/>
            <person name="Fujiyama A."/>
            <person name="Inagaki F."/>
            <person name="Takami H."/>
        </authorList>
    </citation>
    <scope>NUCLEOTIDE SEQUENCE</scope>
    <source>
        <strain evidence="1">Expedition CK06-06</strain>
    </source>
</reference>
<gene>
    <name evidence="1" type="ORF">S12H4_13059</name>
</gene>
<dbReference type="AlphaFoldDB" id="X1TI31"/>
<accession>X1TI31</accession>